<name>A0A2A4EM74_9BURK</name>
<evidence type="ECO:0000313" key="1">
    <source>
        <dbReference type="EMBL" id="PCE22703.1"/>
    </source>
</evidence>
<dbReference type="EMBL" id="MTZV01000006">
    <property type="protein sequence ID" value="PCE22703.1"/>
    <property type="molecule type" value="Genomic_DNA"/>
</dbReference>
<accession>A0A2A4EM74</accession>
<comment type="caution">
    <text evidence="1">The sequence shown here is derived from an EMBL/GenBank/DDBJ whole genome shotgun (WGS) entry which is preliminary data.</text>
</comment>
<protein>
    <recommendedName>
        <fullName evidence="3">GAF domain-containing protein</fullName>
    </recommendedName>
</protein>
<proteinExistence type="predicted"/>
<evidence type="ECO:0008006" key="3">
    <source>
        <dbReference type="Google" id="ProtNLM"/>
    </source>
</evidence>
<dbReference type="AlphaFoldDB" id="A0A2A4EM74"/>
<dbReference type="Proteomes" id="UP000218022">
    <property type="component" value="Unassembled WGS sequence"/>
</dbReference>
<sequence length="165" mass="17759">MSSEALPAIAPNLAVEIGSVISRIGTAGFFLAILQLVDNTVEIDSMHISVWAVDAHGRRFVDGVPLYGSKLVDENIRDCLPESLVAQLVDPEGPSLVRLQLDIGGSSDLLPPAHRCLAVMRAPDSQLIVLLLRNVDHDDFSPKEVAALEELSLVLLPLVKQHASL</sequence>
<evidence type="ECO:0000313" key="2">
    <source>
        <dbReference type="Proteomes" id="UP000218022"/>
    </source>
</evidence>
<reference evidence="1 2" key="1">
    <citation type="submission" date="2017-01" db="EMBL/GenBank/DDBJ databases">
        <title>Whole-Genome Shotgun Sequencing of Two beta-Proteobacterial Species in Search of the Bulgecin Biosynthetic Cluster.</title>
        <authorList>
            <person name="Horsman M.E."/>
            <person name="Marous D.R."/>
            <person name="Li R."/>
            <person name="Oliver R.A."/>
            <person name="Byun B."/>
            <person name="Emrich S.J."/>
            <person name="Boggess B."/>
            <person name="Townsend C.A."/>
            <person name="Mobashery S."/>
        </authorList>
    </citation>
    <scope>NUCLEOTIDE SEQUENCE [LARGE SCALE GENOMIC DNA]</scope>
    <source>
        <strain evidence="1 2">ATCC 31363</strain>
    </source>
</reference>
<organism evidence="1 2">
    <name type="scientific">Paraburkholderia acidicola</name>
    <dbReference type="NCBI Taxonomy" id="1912599"/>
    <lineage>
        <taxon>Bacteria</taxon>
        <taxon>Pseudomonadati</taxon>
        <taxon>Pseudomonadota</taxon>
        <taxon>Betaproteobacteria</taxon>
        <taxon>Burkholderiales</taxon>
        <taxon>Burkholderiaceae</taxon>
        <taxon>Paraburkholderia</taxon>
    </lineage>
</organism>
<gene>
    <name evidence="1" type="ORF">BWP39_23780</name>
</gene>